<proteinExistence type="inferred from homology"/>
<evidence type="ECO:0000256" key="5">
    <source>
        <dbReference type="ARBA" id="ARBA00022884"/>
    </source>
</evidence>
<name>A0ABM4D1E0_HYDVU</name>
<evidence type="ECO:0000256" key="6">
    <source>
        <dbReference type="ARBA" id="ARBA00023242"/>
    </source>
</evidence>
<evidence type="ECO:0000259" key="7">
    <source>
        <dbReference type="Pfam" id="PF09770"/>
    </source>
</evidence>
<evidence type="ECO:0000313" key="9">
    <source>
        <dbReference type="RefSeq" id="XP_065668070.1"/>
    </source>
</evidence>
<evidence type="ECO:0000256" key="4">
    <source>
        <dbReference type="ARBA" id="ARBA00022490"/>
    </source>
</evidence>
<dbReference type="PANTHER" id="PTHR21551">
    <property type="entry name" value="TOPOISOMERASE II-ASSOCIATED PROTEIN PAT1"/>
    <property type="match status" value="1"/>
</dbReference>
<dbReference type="GeneID" id="100213876"/>
<keyword evidence="8" id="KW-1185">Reference proteome</keyword>
<dbReference type="InterPro" id="IPR039900">
    <property type="entry name" value="Pat1-like"/>
</dbReference>
<keyword evidence="4" id="KW-0963">Cytoplasm</keyword>
<evidence type="ECO:0000256" key="3">
    <source>
        <dbReference type="ARBA" id="ARBA00009138"/>
    </source>
</evidence>
<accession>A0ABM4D1E0</accession>
<keyword evidence="6" id="KW-0539">Nucleus</keyword>
<reference evidence="9" key="1">
    <citation type="submission" date="2025-08" db="UniProtKB">
        <authorList>
            <consortium name="RefSeq"/>
        </authorList>
    </citation>
    <scope>IDENTIFICATION</scope>
</reference>
<keyword evidence="5" id="KW-0694">RNA-binding</keyword>
<dbReference type="RefSeq" id="XP_065668070.1">
    <property type="nucleotide sequence ID" value="XM_065811998.1"/>
</dbReference>
<dbReference type="InterPro" id="IPR019167">
    <property type="entry name" value="PAT1_dom"/>
</dbReference>
<dbReference type="Proteomes" id="UP001652625">
    <property type="component" value="Chromosome 12"/>
</dbReference>
<dbReference type="PANTHER" id="PTHR21551:SF0">
    <property type="entry name" value="PROTEIN ASSOCIATED WITH TOPO II RELATED-1, ISOFORM A"/>
    <property type="match status" value="1"/>
</dbReference>
<feature type="domain" description="mRNA decay factor PAT1" evidence="7">
    <location>
        <begin position="430"/>
        <end position="572"/>
    </location>
</feature>
<comment type="subcellular location">
    <subcellularLocation>
        <location evidence="2">Cytoplasm</location>
        <location evidence="2">P-body</location>
    </subcellularLocation>
    <subcellularLocation>
        <location evidence="1">Nucleus</location>
    </subcellularLocation>
</comment>
<comment type="similarity">
    <text evidence="3">Belongs to the PAT1 family.</text>
</comment>
<evidence type="ECO:0000313" key="8">
    <source>
        <dbReference type="Proteomes" id="UP001652625"/>
    </source>
</evidence>
<evidence type="ECO:0000256" key="1">
    <source>
        <dbReference type="ARBA" id="ARBA00004123"/>
    </source>
</evidence>
<sequence length="684" mass="79064">MDDDFYFEEDADLLNDVTFGLCDIESNDDWETQHERVSKFLEIEYENVKKQLPLKLSTKEHLLKGDDYDDEEQNNEEDVIIGNSISQLGLDDDKEFTVKASHRSKSIEFAESQESWMSPPRLKNRNSLDELISPGEGIWASPSREVLEGEPIFHDMQRKEGEDIIKKLFGGHNIVTGCRGDQAPMTNVIHAKDLENELKSSDNQNTPSNHPRPYNELPYNMSAMPSFGNLLNNMDYSGKIGYPYPYPIDQFQMSPLMMINKQFILGGFQSPVLLGAPPVFSPHIIAQNPFLHDPVAMHMNATPNQRNYNGREGSLYQNYYRNSQPWKRYNETDYDEDDFFVKMNASQMMSAKEKEWIFKISLMSILSGDCNISDFYFISYMEHKQLKKSQDKQTNKSSSDEEELCENLEKAKQLLSYKSMHSKESYKPVKFEGSLGKLSITSVHHPRQIMDLASSEQDSQILTKMPELSKKKFLMFGLVEKMYSIYLSLSDLTRSLLDLEPEEQELVLQKRSEKITQIFCMMKIGLHNTDKESDGEHFLNLMSISKARKLLPRIFLLFNQVQSESLTVALIHFLPPLLKKDTKEQAFLSLVEKIRITLAKSKETFKIKCIRLLRKVSLKIILSYQFSLQLLTIVLKSFTIRDPVVNLDWIYYETEVPKVLKELDEDLAIRNQSDILSLEILLGI</sequence>
<gene>
    <name evidence="9" type="primary">LOC100213876</name>
</gene>
<organism evidence="8 9">
    <name type="scientific">Hydra vulgaris</name>
    <name type="common">Hydra</name>
    <name type="synonym">Hydra attenuata</name>
    <dbReference type="NCBI Taxonomy" id="6087"/>
    <lineage>
        <taxon>Eukaryota</taxon>
        <taxon>Metazoa</taxon>
        <taxon>Cnidaria</taxon>
        <taxon>Hydrozoa</taxon>
        <taxon>Hydroidolina</taxon>
        <taxon>Anthoathecata</taxon>
        <taxon>Aplanulata</taxon>
        <taxon>Hydridae</taxon>
        <taxon>Hydra</taxon>
    </lineage>
</organism>
<dbReference type="Pfam" id="PF09770">
    <property type="entry name" value="PAT1"/>
    <property type="match status" value="1"/>
</dbReference>
<evidence type="ECO:0000256" key="2">
    <source>
        <dbReference type="ARBA" id="ARBA00004201"/>
    </source>
</evidence>
<protein>
    <submittedName>
        <fullName evidence="9">Protein PAT1 homolog 1 isoform X2</fullName>
    </submittedName>
</protein>